<dbReference type="PANTHER" id="PTHR28008:SF1">
    <property type="entry name" value="DOMAIN PROTEIN, PUTATIVE (AFU_ORTHOLOGUE AFUA_3G10980)-RELATED"/>
    <property type="match status" value="1"/>
</dbReference>
<accession>A0ABQ3I372</accession>
<dbReference type="Pfam" id="PF04892">
    <property type="entry name" value="VanZ"/>
    <property type="match status" value="1"/>
</dbReference>
<proteinExistence type="predicted"/>
<dbReference type="EMBL" id="BNAG01000002">
    <property type="protein sequence ID" value="GHE58928.1"/>
    <property type="molecule type" value="Genomic_DNA"/>
</dbReference>
<keyword evidence="4" id="KW-1185">Reference proteome</keyword>
<dbReference type="RefSeq" id="WP_373298962.1">
    <property type="nucleotide sequence ID" value="NZ_BNAG01000002.1"/>
</dbReference>
<dbReference type="PANTHER" id="PTHR28008">
    <property type="entry name" value="DOMAIN PROTEIN, PUTATIVE (AFU_ORTHOLOGUE AFUA_3G10980)-RELATED"/>
    <property type="match status" value="1"/>
</dbReference>
<dbReference type="NCBIfam" id="NF037970">
    <property type="entry name" value="vanZ_1"/>
    <property type="match status" value="1"/>
</dbReference>
<feature type="transmembrane region" description="Helical" evidence="1">
    <location>
        <begin position="75"/>
        <end position="95"/>
    </location>
</feature>
<feature type="transmembrane region" description="Helical" evidence="1">
    <location>
        <begin position="42"/>
        <end position="63"/>
    </location>
</feature>
<protein>
    <recommendedName>
        <fullName evidence="2">VanZ-like domain-containing protein</fullName>
    </recommendedName>
</protein>
<gene>
    <name evidence="3" type="ORF">GCM10011340_11860</name>
</gene>
<comment type="caution">
    <text evidence="3">The sequence shown here is derived from an EMBL/GenBank/DDBJ whole genome shotgun (WGS) entry which is preliminary data.</text>
</comment>
<evidence type="ECO:0000313" key="4">
    <source>
        <dbReference type="Proteomes" id="UP000658258"/>
    </source>
</evidence>
<feature type="domain" description="VanZ-like" evidence="2">
    <location>
        <begin position="36"/>
        <end position="121"/>
    </location>
</feature>
<dbReference type="InterPro" id="IPR006976">
    <property type="entry name" value="VanZ-like"/>
</dbReference>
<evidence type="ECO:0000256" key="1">
    <source>
        <dbReference type="SAM" id="Phobius"/>
    </source>
</evidence>
<evidence type="ECO:0000259" key="2">
    <source>
        <dbReference type="Pfam" id="PF04892"/>
    </source>
</evidence>
<dbReference type="Proteomes" id="UP000658258">
    <property type="component" value="Unassembled WGS sequence"/>
</dbReference>
<name>A0ABQ3I372_9BACT</name>
<keyword evidence="1" id="KW-0812">Transmembrane</keyword>
<feature type="transmembrane region" description="Helical" evidence="1">
    <location>
        <begin position="101"/>
        <end position="122"/>
    </location>
</feature>
<keyword evidence="1" id="KW-0472">Membrane</keyword>
<sequence>MLERWRPYALWPARVWGTIVAVLMLLPQDSFPESKLLSYDKLAHLGVFFIFSILVLSGYQLQGKLESKETNYKKLSLTICLVFGAILEILQQWIPGRMADIYDLLANFLGALFGVIVFMIFIKNKLAFEKLIL</sequence>
<reference evidence="4" key="1">
    <citation type="journal article" date="2019" name="Int. J. Syst. Evol. Microbiol.">
        <title>The Global Catalogue of Microorganisms (GCM) 10K type strain sequencing project: providing services to taxonomists for standard genome sequencing and annotation.</title>
        <authorList>
            <consortium name="The Broad Institute Genomics Platform"/>
            <consortium name="The Broad Institute Genome Sequencing Center for Infectious Disease"/>
            <person name="Wu L."/>
            <person name="Ma J."/>
        </authorList>
    </citation>
    <scope>NUCLEOTIDE SEQUENCE [LARGE SCALE GENOMIC DNA]</scope>
    <source>
        <strain evidence="4">CGMCC 1.15111</strain>
    </source>
</reference>
<evidence type="ECO:0000313" key="3">
    <source>
        <dbReference type="EMBL" id="GHE58928.1"/>
    </source>
</evidence>
<organism evidence="3 4">
    <name type="scientific">Roseivirga thermotolerans</name>
    <dbReference type="NCBI Taxonomy" id="1758176"/>
    <lineage>
        <taxon>Bacteria</taxon>
        <taxon>Pseudomonadati</taxon>
        <taxon>Bacteroidota</taxon>
        <taxon>Cytophagia</taxon>
        <taxon>Cytophagales</taxon>
        <taxon>Roseivirgaceae</taxon>
        <taxon>Roseivirga</taxon>
    </lineage>
</organism>
<keyword evidence="1" id="KW-1133">Transmembrane helix</keyword>